<keyword evidence="3" id="KW-0408">Iron</keyword>
<dbReference type="EMBL" id="JAUKWQ010000004">
    <property type="protein sequence ID" value="MDO1583483.1"/>
    <property type="molecule type" value="Genomic_DNA"/>
</dbReference>
<dbReference type="SUPFAM" id="SSF48264">
    <property type="entry name" value="Cytochrome P450"/>
    <property type="match status" value="1"/>
</dbReference>
<keyword evidence="3" id="KW-0560">Oxidoreductase</keyword>
<keyword evidence="3" id="KW-0479">Metal-binding</keyword>
<protein>
    <submittedName>
        <fullName evidence="4">Cytochrome P450</fullName>
    </submittedName>
</protein>
<organism evidence="4 5">
    <name type="scientific">Rhizobium oryzicola</name>
    <dbReference type="NCBI Taxonomy" id="1232668"/>
    <lineage>
        <taxon>Bacteria</taxon>
        <taxon>Pseudomonadati</taxon>
        <taxon>Pseudomonadota</taxon>
        <taxon>Alphaproteobacteria</taxon>
        <taxon>Hyphomicrobiales</taxon>
        <taxon>Rhizobiaceae</taxon>
        <taxon>Rhizobium/Agrobacterium group</taxon>
        <taxon>Rhizobium</taxon>
    </lineage>
</organism>
<dbReference type="PROSITE" id="PS00086">
    <property type="entry name" value="CYTOCHROME_P450"/>
    <property type="match status" value="1"/>
</dbReference>
<dbReference type="InterPro" id="IPR002397">
    <property type="entry name" value="Cyt_P450_B"/>
</dbReference>
<dbReference type="Gene3D" id="1.10.630.10">
    <property type="entry name" value="Cytochrome P450"/>
    <property type="match status" value="1"/>
</dbReference>
<accession>A0ABT8SYJ8</accession>
<evidence type="ECO:0000313" key="4">
    <source>
        <dbReference type="EMBL" id="MDO1583483.1"/>
    </source>
</evidence>
<dbReference type="RefSeq" id="WP_302077671.1">
    <property type="nucleotide sequence ID" value="NZ_JAUKWQ010000004.1"/>
</dbReference>
<evidence type="ECO:0000256" key="1">
    <source>
        <dbReference type="ARBA" id="ARBA00001971"/>
    </source>
</evidence>
<dbReference type="Pfam" id="PF00067">
    <property type="entry name" value="p450"/>
    <property type="match status" value="1"/>
</dbReference>
<keyword evidence="3" id="KW-0349">Heme</keyword>
<dbReference type="PANTHER" id="PTHR46696:SF6">
    <property type="entry name" value="P450, PUTATIVE (EUROFUNG)-RELATED"/>
    <property type="match status" value="1"/>
</dbReference>
<reference evidence="4" key="2">
    <citation type="submission" date="2023-07" db="EMBL/GenBank/DDBJ databases">
        <authorList>
            <person name="Sun H."/>
        </authorList>
    </citation>
    <scope>NUCLEOTIDE SEQUENCE</scope>
    <source>
        <strain evidence="4">05753</strain>
    </source>
</reference>
<dbReference type="CDD" id="cd11078">
    <property type="entry name" value="CYP130-like"/>
    <property type="match status" value="1"/>
</dbReference>
<name>A0ABT8SYJ8_9HYPH</name>
<dbReference type="InterPro" id="IPR001128">
    <property type="entry name" value="Cyt_P450"/>
</dbReference>
<comment type="cofactor">
    <cofactor evidence="1">
        <name>heme</name>
        <dbReference type="ChEBI" id="CHEBI:30413"/>
    </cofactor>
</comment>
<dbReference type="Proteomes" id="UP001169006">
    <property type="component" value="Unassembled WGS sequence"/>
</dbReference>
<evidence type="ECO:0000256" key="3">
    <source>
        <dbReference type="RuleBase" id="RU000461"/>
    </source>
</evidence>
<comment type="caution">
    <text evidence="4">The sequence shown here is derived from an EMBL/GenBank/DDBJ whole genome shotgun (WGS) entry which is preliminary data.</text>
</comment>
<gene>
    <name evidence="4" type="ORF">Q2T52_15450</name>
</gene>
<evidence type="ECO:0000313" key="5">
    <source>
        <dbReference type="Proteomes" id="UP001169006"/>
    </source>
</evidence>
<reference evidence="4" key="1">
    <citation type="journal article" date="2015" name="Int. J. Syst. Evol. Microbiol.">
        <title>Rhizobium oryzicola sp. nov., potential plant-growth-promoting endophytic bacteria isolated from rice roots.</title>
        <authorList>
            <person name="Zhang X.X."/>
            <person name="Gao J.S."/>
            <person name="Cao Y.H."/>
            <person name="Sheirdil R.A."/>
            <person name="Wang X.C."/>
            <person name="Zhang L."/>
        </authorList>
    </citation>
    <scope>NUCLEOTIDE SEQUENCE</scope>
    <source>
        <strain evidence="4">05753</strain>
    </source>
</reference>
<dbReference type="InterPro" id="IPR017972">
    <property type="entry name" value="Cyt_P450_CS"/>
</dbReference>
<keyword evidence="5" id="KW-1185">Reference proteome</keyword>
<evidence type="ECO:0000256" key="2">
    <source>
        <dbReference type="ARBA" id="ARBA00010617"/>
    </source>
</evidence>
<sequence>MTSTTILSKIPAGCPMHQAGERFQPFEHKGMTDFYASVRPEVPIFYAPSIDCWVVTRREDALAVLRDHERFSASNATAPIVPWPEEMHQFLRDQHFTNESVQVACDPPRHTRGRNAAMTFLNMKKFQNYEADVRALARSYINEISNSGKDIVDLVESFTYEYPAKVAFLLLGEKQLDARKLKQWADLRIKLIFGTLTHEQQMEAARDLADFWHFASALVEQRKKKPGDDYPSALLAARAGDDSILTENEVKSLVFGLLLAAHETTTNAAGNLLFELLKRPITWQAIVEDQSLIPNAVEEGLRYATSTIAWRRRAKVDVEIAGVQLPRGSQILLSLTSANRDEKQFADGEIFDIGRSNARSHIAFGNGIHHCLGAPLARMELRILLEELTTAFPKMRLEDEESISFLPTLSFRGPDRLPVRLNR</sequence>
<dbReference type="PANTHER" id="PTHR46696">
    <property type="entry name" value="P450, PUTATIVE (EUROFUNG)-RELATED"/>
    <property type="match status" value="1"/>
</dbReference>
<comment type="similarity">
    <text evidence="2 3">Belongs to the cytochrome P450 family.</text>
</comment>
<proteinExistence type="inferred from homology"/>
<dbReference type="PRINTS" id="PR00359">
    <property type="entry name" value="BP450"/>
</dbReference>
<dbReference type="InterPro" id="IPR036396">
    <property type="entry name" value="Cyt_P450_sf"/>
</dbReference>
<keyword evidence="3" id="KW-0503">Monooxygenase</keyword>